<dbReference type="Pfam" id="PF00305">
    <property type="entry name" value="Lipoxygenase"/>
    <property type="match status" value="1"/>
</dbReference>
<dbReference type="HOGENOM" id="CLU_528348_0_0_1"/>
<dbReference type="EnsemblProtists" id="EOD25890">
    <property type="protein sequence ID" value="EOD25890"/>
    <property type="gene ID" value="EMIHUDRAFT_463448"/>
</dbReference>
<evidence type="ECO:0000256" key="1">
    <source>
        <dbReference type="ARBA" id="ARBA00022723"/>
    </source>
</evidence>
<keyword evidence="2" id="KW-0223">Dioxygenase</keyword>
<dbReference type="STRING" id="2903.R1EGR2"/>
<accession>A0A0D3JQV5</accession>
<evidence type="ECO:0000313" key="6">
    <source>
        <dbReference type="Proteomes" id="UP000013827"/>
    </source>
</evidence>
<dbReference type="AlphaFoldDB" id="A0A0D3JQV5"/>
<reference evidence="6" key="1">
    <citation type="journal article" date="2013" name="Nature">
        <title>Pan genome of the phytoplankton Emiliania underpins its global distribution.</title>
        <authorList>
            <person name="Read B.A."/>
            <person name="Kegel J."/>
            <person name="Klute M.J."/>
            <person name="Kuo A."/>
            <person name="Lefebvre S.C."/>
            <person name="Maumus F."/>
            <person name="Mayer C."/>
            <person name="Miller J."/>
            <person name="Monier A."/>
            <person name="Salamov A."/>
            <person name="Young J."/>
            <person name="Aguilar M."/>
            <person name="Claverie J.M."/>
            <person name="Frickenhaus S."/>
            <person name="Gonzalez K."/>
            <person name="Herman E.K."/>
            <person name="Lin Y.C."/>
            <person name="Napier J."/>
            <person name="Ogata H."/>
            <person name="Sarno A.F."/>
            <person name="Shmutz J."/>
            <person name="Schroeder D."/>
            <person name="de Vargas C."/>
            <person name="Verret F."/>
            <person name="von Dassow P."/>
            <person name="Valentin K."/>
            <person name="Van de Peer Y."/>
            <person name="Wheeler G."/>
            <person name="Dacks J.B."/>
            <person name="Delwiche C.F."/>
            <person name="Dyhrman S.T."/>
            <person name="Glockner G."/>
            <person name="John U."/>
            <person name="Richards T."/>
            <person name="Worden A.Z."/>
            <person name="Zhang X."/>
            <person name="Grigoriev I.V."/>
            <person name="Allen A.E."/>
            <person name="Bidle K."/>
            <person name="Borodovsky M."/>
            <person name="Bowler C."/>
            <person name="Brownlee C."/>
            <person name="Cock J.M."/>
            <person name="Elias M."/>
            <person name="Gladyshev V.N."/>
            <person name="Groth M."/>
            <person name="Guda C."/>
            <person name="Hadaegh A."/>
            <person name="Iglesias-Rodriguez M.D."/>
            <person name="Jenkins J."/>
            <person name="Jones B.M."/>
            <person name="Lawson T."/>
            <person name="Leese F."/>
            <person name="Lindquist E."/>
            <person name="Lobanov A."/>
            <person name="Lomsadze A."/>
            <person name="Malik S.B."/>
            <person name="Marsh M.E."/>
            <person name="Mackinder L."/>
            <person name="Mock T."/>
            <person name="Mueller-Roeber B."/>
            <person name="Pagarete A."/>
            <person name="Parker M."/>
            <person name="Probert I."/>
            <person name="Quesneville H."/>
            <person name="Raines C."/>
            <person name="Rensing S.A."/>
            <person name="Riano-Pachon D.M."/>
            <person name="Richier S."/>
            <person name="Rokitta S."/>
            <person name="Shiraiwa Y."/>
            <person name="Soanes D.M."/>
            <person name="van der Giezen M."/>
            <person name="Wahlund T.M."/>
            <person name="Williams B."/>
            <person name="Wilson W."/>
            <person name="Wolfe G."/>
            <person name="Wurch L.L."/>
        </authorList>
    </citation>
    <scope>NUCLEOTIDE SEQUENCE</scope>
</reference>
<dbReference type="SUPFAM" id="SSF48484">
    <property type="entry name" value="Lipoxigenase"/>
    <property type="match status" value="1"/>
</dbReference>
<name>A0A0D3JQV5_EMIH1</name>
<evidence type="ECO:0000313" key="5">
    <source>
        <dbReference type="EnsemblProtists" id="EOD25890"/>
    </source>
</evidence>
<keyword evidence="6" id="KW-1185">Reference proteome</keyword>
<evidence type="ECO:0000259" key="4">
    <source>
        <dbReference type="Pfam" id="PF00305"/>
    </source>
</evidence>
<sequence length="485" mass="52399">MGAHRVEALEEAGRRVFAVRTNALAALPTLPRRAPMMRRCPTHDVNAESSTSIGADAYFDESWRVLRIERCEPAGSAAGRVGPSGAARGFEARQLTTRTFYPDGDPAAWEYAKFCVRSSVFTLVTAPRRSLAEIQPRPAQVVDHLFELHLDLSTAAAVALRETLSASHPLRRLLTPFLHQTITVNDRAHDLLVAERSMVSRTLAFTGEGLQLAWDAAPSLVCAAAMQPGGAAAELSGASPFERLMHIVDRERYLEARRAGGVDTPYERQAGRLYRVFKAYVEASLRAVYPTAASLAADAEMTGFAEGLLRSLSTTAPLVAQPGAGSAGGTHEVVAVRGLPPPQLAELCTCLIATVCDRVTAGHEQAGHLAVYAKDVRFCAWRWPVGEARGNKQSAITQAILTSFTFMPMPKLLAAPGSEDDWSHLFGGVAGEEGLRASYADFQRELRALADDFDAYNAAAPTRPFPDGWGLWTNHPALLEVSVNL</sequence>
<dbReference type="Proteomes" id="UP000013827">
    <property type="component" value="Unassembled WGS sequence"/>
</dbReference>
<keyword evidence="3" id="KW-0560">Oxidoreductase</keyword>
<dbReference type="InterPro" id="IPR013819">
    <property type="entry name" value="LipOase_C"/>
</dbReference>
<reference evidence="5" key="2">
    <citation type="submission" date="2024-10" db="UniProtKB">
        <authorList>
            <consortium name="EnsemblProtists"/>
        </authorList>
    </citation>
    <scope>IDENTIFICATION</scope>
</reference>
<dbReference type="PaxDb" id="2903-EOD25890"/>
<keyword evidence="1" id="KW-0479">Metal-binding</keyword>
<dbReference type="GO" id="GO:0046872">
    <property type="term" value="F:metal ion binding"/>
    <property type="evidence" value="ECO:0007669"/>
    <property type="project" value="UniProtKB-KW"/>
</dbReference>
<dbReference type="Gene3D" id="1.20.245.10">
    <property type="entry name" value="Lipoxygenase-1, Domain 5"/>
    <property type="match status" value="1"/>
</dbReference>
<dbReference type="GO" id="GO:0034440">
    <property type="term" value="P:lipid oxidation"/>
    <property type="evidence" value="ECO:0007669"/>
    <property type="project" value="InterPro"/>
</dbReference>
<feature type="domain" description="Lipoxygenase" evidence="4">
    <location>
        <begin position="140"/>
        <end position="204"/>
    </location>
</feature>
<dbReference type="RefSeq" id="XP_005778319.1">
    <property type="nucleotide sequence ID" value="XM_005778262.1"/>
</dbReference>
<dbReference type="KEGG" id="ehx:EMIHUDRAFT_463448"/>
<dbReference type="InterPro" id="IPR036226">
    <property type="entry name" value="LipOase_C_sf"/>
</dbReference>
<dbReference type="PANTHER" id="PTHR11771">
    <property type="entry name" value="LIPOXYGENASE"/>
    <property type="match status" value="1"/>
</dbReference>
<dbReference type="GeneID" id="17271436"/>
<evidence type="ECO:0000256" key="2">
    <source>
        <dbReference type="ARBA" id="ARBA00022964"/>
    </source>
</evidence>
<evidence type="ECO:0000256" key="3">
    <source>
        <dbReference type="ARBA" id="ARBA00023002"/>
    </source>
</evidence>
<organism evidence="5 6">
    <name type="scientific">Emiliania huxleyi (strain CCMP1516)</name>
    <dbReference type="NCBI Taxonomy" id="280463"/>
    <lineage>
        <taxon>Eukaryota</taxon>
        <taxon>Haptista</taxon>
        <taxon>Haptophyta</taxon>
        <taxon>Prymnesiophyceae</taxon>
        <taxon>Isochrysidales</taxon>
        <taxon>Noelaerhabdaceae</taxon>
        <taxon>Emiliania</taxon>
    </lineage>
</organism>
<protein>
    <recommendedName>
        <fullName evidence="4">Lipoxygenase domain-containing protein</fullName>
    </recommendedName>
</protein>
<dbReference type="InterPro" id="IPR000907">
    <property type="entry name" value="LipOase"/>
</dbReference>
<dbReference type="GO" id="GO:0016702">
    <property type="term" value="F:oxidoreductase activity, acting on single donors with incorporation of molecular oxygen, incorporation of two atoms of oxygen"/>
    <property type="evidence" value="ECO:0007669"/>
    <property type="project" value="InterPro"/>
</dbReference>
<proteinExistence type="predicted"/>